<organism evidence="5 6">
    <name type="scientific">Sulfuriferula nivalis</name>
    <dbReference type="NCBI Taxonomy" id="2675298"/>
    <lineage>
        <taxon>Bacteria</taxon>
        <taxon>Pseudomonadati</taxon>
        <taxon>Pseudomonadota</taxon>
        <taxon>Betaproteobacteria</taxon>
        <taxon>Nitrosomonadales</taxon>
        <taxon>Sulfuricellaceae</taxon>
        <taxon>Sulfuriferula</taxon>
    </lineage>
</organism>
<evidence type="ECO:0000259" key="4">
    <source>
        <dbReference type="SMART" id="SM00382"/>
    </source>
</evidence>
<dbReference type="AlphaFoldDB" id="A0A809SD53"/>
<dbReference type="Pfam" id="PF00004">
    <property type="entry name" value="AAA"/>
    <property type="match status" value="2"/>
</dbReference>
<dbReference type="InterPro" id="IPR003959">
    <property type="entry name" value="ATPase_AAA_core"/>
</dbReference>
<evidence type="ECO:0000256" key="1">
    <source>
        <dbReference type="ARBA" id="ARBA00006914"/>
    </source>
</evidence>
<dbReference type="PANTHER" id="PTHR23073">
    <property type="entry name" value="26S PROTEASOME REGULATORY SUBUNIT"/>
    <property type="match status" value="1"/>
</dbReference>
<dbReference type="SMART" id="SM00382">
    <property type="entry name" value="AAA"/>
    <property type="match status" value="2"/>
</dbReference>
<proteinExistence type="inferred from homology"/>
<comment type="similarity">
    <text evidence="1">Belongs to the AAA ATPase family.</text>
</comment>
<evidence type="ECO:0000313" key="5">
    <source>
        <dbReference type="EMBL" id="BBP00337.1"/>
    </source>
</evidence>
<dbReference type="GO" id="GO:0005524">
    <property type="term" value="F:ATP binding"/>
    <property type="evidence" value="ECO:0007669"/>
    <property type="project" value="UniProtKB-KW"/>
</dbReference>
<reference evidence="6" key="1">
    <citation type="submission" date="2019-11" db="EMBL/GenBank/DDBJ databases">
        <title>Isolation and characterization of a novel species in the genus Sulfuriferula.</title>
        <authorList>
            <person name="Mochizuki J."/>
            <person name="Kojima H."/>
            <person name="Fukui M."/>
        </authorList>
    </citation>
    <scope>NUCLEOTIDE SEQUENCE [LARGE SCALE GENOMIC DNA]</scope>
    <source>
        <strain evidence="6">SGTM</strain>
    </source>
</reference>
<name>A0A809SD53_9PROT</name>
<dbReference type="SUPFAM" id="SSF52540">
    <property type="entry name" value="P-loop containing nucleoside triphosphate hydrolases"/>
    <property type="match status" value="2"/>
</dbReference>
<evidence type="ECO:0000313" key="6">
    <source>
        <dbReference type="Proteomes" id="UP000463939"/>
    </source>
</evidence>
<dbReference type="Proteomes" id="UP000463939">
    <property type="component" value="Chromosome"/>
</dbReference>
<keyword evidence="6" id="KW-1185">Reference proteome</keyword>
<protein>
    <recommendedName>
        <fullName evidence="4">AAA+ ATPase domain-containing protein</fullName>
    </recommendedName>
</protein>
<keyword evidence="2" id="KW-0547">Nucleotide-binding</keyword>
<dbReference type="InterPro" id="IPR003593">
    <property type="entry name" value="AAA+_ATPase"/>
</dbReference>
<dbReference type="GO" id="GO:0016887">
    <property type="term" value="F:ATP hydrolysis activity"/>
    <property type="evidence" value="ECO:0007669"/>
    <property type="project" value="InterPro"/>
</dbReference>
<dbReference type="RefSeq" id="WP_162084278.1">
    <property type="nucleotide sequence ID" value="NZ_AP021881.1"/>
</dbReference>
<accession>A0A809SD53</accession>
<dbReference type="CDD" id="cd19481">
    <property type="entry name" value="RecA-like_protease"/>
    <property type="match status" value="1"/>
</dbReference>
<evidence type="ECO:0000256" key="3">
    <source>
        <dbReference type="ARBA" id="ARBA00022840"/>
    </source>
</evidence>
<sequence>MKLDIQKNKSTFTDNLNKELKHLWLLRIILKLEAHKRFLNEHAFRFDDIARELGLDNYVDNPRAYNRDLILTELRQNLATIEKHPPQAKSESRLWENLGMLGQALKLNDIEILILFFAIAVKTEDHFEEAIDSMGNLNIASIEKIFSICLGIGITDVRTALSESGTLFRTGILWLDMDSVYTFSNTVVIMHGLTTELMREQNEPLSLFHNHIVPSFKAKLGAEHYSHLTEDTATIKHYLGAAGQAKNTGINILIYGAPGSGKTEYARMIAEVTGHHLYEIATETRQAKALEGSERFRAFRLAQTILERRHDTLILFDEIEDVFKESLSKSGKRDNQSGTKAWVNRLLETNPVPSFWLTNNLPQLDPAVVRRFDYILEMNAPPRSVRARMLDDYLIDLPVSTHWKRQMSEHENLVPAVIERAAKVVRHIKHTIPTQDMDKVISKVMGNTLEALYLPRMPKASLGMDTNYRLGILNADCNVGEICDNLVTEKRGRLCLYGPPGTGKSAFGRYIADRMDRPLLIKRASDILSPFLGEAEINMAKMFREAEIENAVLLLDEADTYLQDRKNAQRSWEISEVNEMLTQMESFDGVFIASTNLMSSLDPAALRRFDLKLRFDYLKPEQAWLMFTDTIAKLGLPLDESLQKSVAALAMLTPGDFATVSRQARLRKITDDADLLSRLTDECALKPDANKRAIGFSSY</sequence>
<dbReference type="Gene3D" id="3.40.50.300">
    <property type="entry name" value="P-loop containing nucleotide triphosphate hydrolases"/>
    <property type="match status" value="2"/>
</dbReference>
<dbReference type="InterPro" id="IPR050221">
    <property type="entry name" value="26S_Proteasome_ATPase"/>
</dbReference>
<feature type="domain" description="AAA+ ATPase" evidence="4">
    <location>
        <begin position="490"/>
        <end position="621"/>
    </location>
</feature>
<dbReference type="KEGG" id="sniv:SFSGTM_10450"/>
<evidence type="ECO:0000256" key="2">
    <source>
        <dbReference type="ARBA" id="ARBA00022741"/>
    </source>
</evidence>
<dbReference type="InterPro" id="IPR027417">
    <property type="entry name" value="P-loop_NTPase"/>
</dbReference>
<gene>
    <name evidence="5" type="ORF">SFSGTM_10450</name>
</gene>
<feature type="domain" description="AAA+ ATPase" evidence="4">
    <location>
        <begin position="248"/>
        <end position="382"/>
    </location>
</feature>
<dbReference type="EMBL" id="AP021881">
    <property type="protein sequence ID" value="BBP00337.1"/>
    <property type="molecule type" value="Genomic_DNA"/>
</dbReference>
<keyword evidence="3" id="KW-0067">ATP-binding</keyword>